<evidence type="ECO:0000256" key="3">
    <source>
        <dbReference type="SAM" id="SignalP"/>
    </source>
</evidence>
<evidence type="ECO:0000313" key="6">
    <source>
        <dbReference type="Proteomes" id="UP000595823"/>
    </source>
</evidence>
<feature type="chain" id="PRO_5038526634" evidence="3">
    <location>
        <begin position="21"/>
        <end position="289"/>
    </location>
</feature>
<evidence type="ECO:0000259" key="4">
    <source>
        <dbReference type="Pfam" id="PF16729"/>
    </source>
</evidence>
<evidence type="ECO:0000256" key="2">
    <source>
        <dbReference type="SAM" id="MobiDB-lite"/>
    </source>
</evidence>
<dbReference type="InterPro" id="IPR029050">
    <property type="entry name" value="Immunoprotect_excell_Ig-like"/>
</dbReference>
<feature type="domain" description="DUF5067" evidence="4">
    <location>
        <begin position="159"/>
        <end position="252"/>
    </location>
</feature>
<protein>
    <submittedName>
        <fullName evidence="5">DUF5067 domain-containing protein</fullName>
    </submittedName>
</protein>
<feature type="region of interest" description="Disordered" evidence="2">
    <location>
        <begin position="21"/>
        <end position="55"/>
    </location>
</feature>
<dbReference type="Proteomes" id="UP000595823">
    <property type="component" value="Chromosome"/>
</dbReference>
<organism evidence="5 6">
    <name type="scientific">Salicibibacter cibarius</name>
    <dbReference type="NCBI Taxonomy" id="2743000"/>
    <lineage>
        <taxon>Bacteria</taxon>
        <taxon>Bacillati</taxon>
        <taxon>Bacillota</taxon>
        <taxon>Bacilli</taxon>
        <taxon>Bacillales</taxon>
        <taxon>Bacillaceae</taxon>
        <taxon>Salicibibacter</taxon>
    </lineage>
</organism>
<dbReference type="PROSITE" id="PS51257">
    <property type="entry name" value="PROKAR_LIPOPROTEIN"/>
    <property type="match status" value="1"/>
</dbReference>
<reference evidence="5 6" key="1">
    <citation type="submission" date="2020-06" db="EMBL/GenBank/DDBJ databases">
        <title>Genomic analysis of Salicibibacter sp. NKC5-3.</title>
        <authorList>
            <person name="Oh Y.J."/>
        </authorList>
    </citation>
    <scope>NUCLEOTIDE SEQUENCE [LARGE SCALE GENOMIC DNA]</scope>
    <source>
        <strain evidence="5 6">NKC5-3</strain>
    </source>
</reference>
<evidence type="ECO:0000256" key="1">
    <source>
        <dbReference type="ARBA" id="ARBA00022729"/>
    </source>
</evidence>
<sequence length="289" mass="31965">MKKYLVALGFGALLVLSACGESDNEDGAEEAEAEETKEEEPETHEIKIEPQSAMENDSIIVEGETNFEDGTEIEYRVTDSDGDQQDGIFNVEDGSFDEEIDVSDFTEGEIEVLLGYFSEMQPDDIQEIYGQNGEYIEHDDLEDGNLIFGDYYTIEGDDEDAEIVEGEAMEIDDYTLTVQDYALSTDHEGDDVLVIEYDWVNDSDENAAPHMTFSFTGYQDGVETGREGVVEGVDLGTGQSDVQPGGEVEGAETTVGIDDMDKELELELDVLISFDSEPYTTTIDLDDVE</sequence>
<feature type="compositionally biased region" description="Acidic residues" evidence="2">
    <location>
        <begin position="22"/>
        <end position="42"/>
    </location>
</feature>
<evidence type="ECO:0000313" key="5">
    <source>
        <dbReference type="EMBL" id="QQK75845.1"/>
    </source>
</evidence>
<dbReference type="Pfam" id="PF16729">
    <property type="entry name" value="DUF5067"/>
    <property type="match status" value="1"/>
</dbReference>
<dbReference type="RefSeq" id="WP_200128478.1">
    <property type="nucleotide sequence ID" value="NZ_CP054705.1"/>
</dbReference>
<proteinExistence type="predicted"/>
<keyword evidence="1 3" id="KW-0732">Signal</keyword>
<gene>
    <name evidence="5" type="ORF">HUG15_09870</name>
</gene>
<dbReference type="InterPro" id="IPR031989">
    <property type="entry name" value="DUF5067"/>
</dbReference>
<feature type="signal peptide" evidence="3">
    <location>
        <begin position="1"/>
        <end position="20"/>
    </location>
</feature>
<keyword evidence="6" id="KW-1185">Reference proteome</keyword>
<dbReference type="Gene3D" id="2.60.40.1240">
    <property type="match status" value="1"/>
</dbReference>
<name>A0A7T7CBG0_9BACI</name>
<dbReference type="KEGG" id="scia:HUG15_09870"/>
<accession>A0A7T7CBG0</accession>
<dbReference type="EMBL" id="CP054705">
    <property type="protein sequence ID" value="QQK75845.1"/>
    <property type="molecule type" value="Genomic_DNA"/>
</dbReference>
<dbReference type="AlphaFoldDB" id="A0A7T7CBG0"/>